<dbReference type="AlphaFoldDB" id="A0AAV6U7P6"/>
<dbReference type="Proteomes" id="UP000827092">
    <property type="component" value="Unassembled WGS sequence"/>
</dbReference>
<dbReference type="EMBL" id="JAFNEN010000559">
    <property type="protein sequence ID" value="KAG8180582.1"/>
    <property type="molecule type" value="Genomic_DNA"/>
</dbReference>
<protein>
    <submittedName>
        <fullName evidence="1">Uncharacterized protein</fullName>
    </submittedName>
</protein>
<sequence length="241" mass="26279">MDNANCEANEWGGCGLGDDSFIEDGNDIIEPLLNADEFIKNIQSVLASFSLRIRELHCIPAVVHTDIMNSMAEVIRVIMKQLLKTIAGEKKKSRSAFSPLVADLQALEESGVTVTSSSDIEYKFEVRVATLSGDNLSSHAIGGFRQCFSSGRICRFCMITHDAISNVTSENEVTLCYIPNHSYHVTAVQMSAGNVSAYVAGKSVISTLKIFHPVTCLPPDPMHDLLEDVLPAFISALLQEL</sequence>
<proteinExistence type="predicted"/>
<keyword evidence="2" id="KW-1185">Reference proteome</keyword>
<organism evidence="1 2">
    <name type="scientific">Oedothorax gibbosus</name>
    <dbReference type="NCBI Taxonomy" id="931172"/>
    <lineage>
        <taxon>Eukaryota</taxon>
        <taxon>Metazoa</taxon>
        <taxon>Ecdysozoa</taxon>
        <taxon>Arthropoda</taxon>
        <taxon>Chelicerata</taxon>
        <taxon>Arachnida</taxon>
        <taxon>Araneae</taxon>
        <taxon>Araneomorphae</taxon>
        <taxon>Entelegynae</taxon>
        <taxon>Araneoidea</taxon>
        <taxon>Linyphiidae</taxon>
        <taxon>Erigoninae</taxon>
        <taxon>Oedothorax</taxon>
    </lineage>
</organism>
<name>A0AAV6U7P6_9ARAC</name>
<gene>
    <name evidence="1" type="ORF">JTE90_018201</name>
</gene>
<evidence type="ECO:0000313" key="2">
    <source>
        <dbReference type="Proteomes" id="UP000827092"/>
    </source>
</evidence>
<comment type="caution">
    <text evidence="1">The sequence shown here is derived from an EMBL/GenBank/DDBJ whole genome shotgun (WGS) entry which is preliminary data.</text>
</comment>
<evidence type="ECO:0000313" key="1">
    <source>
        <dbReference type="EMBL" id="KAG8180582.1"/>
    </source>
</evidence>
<reference evidence="1 2" key="1">
    <citation type="journal article" date="2022" name="Nat. Ecol. Evol.">
        <title>A masculinizing supergene underlies an exaggerated male reproductive morph in a spider.</title>
        <authorList>
            <person name="Hendrickx F."/>
            <person name="De Corte Z."/>
            <person name="Sonet G."/>
            <person name="Van Belleghem S.M."/>
            <person name="Kostlbacher S."/>
            <person name="Vangestel C."/>
        </authorList>
    </citation>
    <scope>NUCLEOTIDE SEQUENCE [LARGE SCALE GENOMIC DNA]</scope>
    <source>
        <strain evidence="1">W744_W776</strain>
    </source>
</reference>
<accession>A0AAV6U7P6</accession>